<comment type="similarity">
    <text evidence="1">Belongs to the LysR transcriptional regulatory family.</text>
</comment>
<dbReference type="GO" id="GO:0032993">
    <property type="term" value="C:protein-DNA complex"/>
    <property type="evidence" value="ECO:0007669"/>
    <property type="project" value="TreeGrafter"/>
</dbReference>
<dbReference type="PRINTS" id="PR00039">
    <property type="entry name" value="HTHLYSR"/>
</dbReference>
<proteinExistence type="inferred from homology"/>
<dbReference type="InterPro" id="IPR036388">
    <property type="entry name" value="WH-like_DNA-bd_sf"/>
</dbReference>
<dbReference type="PANTHER" id="PTHR30346">
    <property type="entry name" value="TRANSCRIPTIONAL DUAL REGULATOR HCAR-RELATED"/>
    <property type="match status" value="1"/>
</dbReference>
<dbReference type="Proteomes" id="UP000325957">
    <property type="component" value="Unassembled WGS sequence"/>
</dbReference>
<sequence>MFDPRKLAVLVAVVEHESITAAAEELMFTASAVSQQLRKLEQEAGQPLFRRRPRGVIPTEAGYLLATHARKVLRQLHAAQSDMEELARGERGTLKIGTFPSLAASFLPRVLDTYRAQFPAIKLSVHSTIFDALLEELERGQSHLCFLWDYPWKRFGSTGIRSEEIFQEPSVVLVSDSHPLARAHDVGMADLRDEPWVSRANDHPVVEVLDRAAAEAGFRPDITMYANDYQEAQAMVSVGIGIAMVPMSAVALQHPKVRILSLRDTLPERRVLLAQREERSSTPAEMAFRRLVLDLARQPEISPPGLPA</sequence>
<keyword evidence="4" id="KW-0804">Transcription</keyword>
<evidence type="ECO:0000256" key="3">
    <source>
        <dbReference type="ARBA" id="ARBA00023125"/>
    </source>
</evidence>
<dbReference type="GO" id="GO:0003700">
    <property type="term" value="F:DNA-binding transcription factor activity"/>
    <property type="evidence" value="ECO:0007669"/>
    <property type="project" value="InterPro"/>
</dbReference>
<dbReference type="SUPFAM" id="SSF53850">
    <property type="entry name" value="Periplasmic binding protein-like II"/>
    <property type="match status" value="1"/>
</dbReference>
<dbReference type="EMBL" id="SZWF01000015">
    <property type="protein sequence ID" value="KAA9393709.1"/>
    <property type="molecule type" value="Genomic_DNA"/>
</dbReference>
<evidence type="ECO:0000259" key="5">
    <source>
        <dbReference type="PROSITE" id="PS50931"/>
    </source>
</evidence>
<evidence type="ECO:0000313" key="7">
    <source>
        <dbReference type="Proteomes" id="UP000325957"/>
    </source>
</evidence>
<evidence type="ECO:0000256" key="4">
    <source>
        <dbReference type="ARBA" id="ARBA00023163"/>
    </source>
</evidence>
<keyword evidence="7" id="KW-1185">Reference proteome</keyword>
<gene>
    <name evidence="6" type="ORF">FCK90_11050</name>
</gene>
<dbReference type="PANTHER" id="PTHR30346:SF28">
    <property type="entry name" value="HTH-TYPE TRANSCRIPTIONAL REGULATOR CYNR"/>
    <property type="match status" value="1"/>
</dbReference>
<dbReference type="InterPro" id="IPR000847">
    <property type="entry name" value="LysR_HTH_N"/>
</dbReference>
<reference evidence="6 7" key="1">
    <citation type="submission" date="2019-05" db="EMBL/GenBank/DDBJ databases">
        <title>Kocuria coralli sp. nov., a novel actinobacterium isolated from coral reef seawater.</title>
        <authorList>
            <person name="Li J."/>
        </authorList>
    </citation>
    <scope>NUCLEOTIDE SEQUENCE [LARGE SCALE GENOMIC DNA]</scope>
    <source>
        <strain evidence="6 7">SCSIO 13007</strain>
    </source>
</reference>
<dbReference type="Gene3D" id="3.40.190.290">
    <property type="match status" value="1"/>
</dbReference>
<organism evidence="6 7">
    <name type="scientific">Kocuria coralli</name>
    <dbReference type="NCBI Taxonomy" id="1461025"/>
    <lineage>
        <taxon>Bacteria</taxon>
        <taxon>Bacillati</taxon>
        <taxon>Actinomycetota</taxon>
        <taxon>Actinomycetes</taxon>
        <taxon>Micrococcales</taxon>
        <taxon>Micrococcaceae</taxon>
        <taxon>Kocuria</taxon>
    </lineage>
</organism>
<comment type="caution">
    <text evidence="6">The sequence shown here is derived from an EMBL/GenBank/DDBJ whole genome shotgun (WGS) entry which is preliminary data.</text>
</comment>
<evidence type="ECO:0000256" key="1">
    <source>
        <dbReference type="ARBA" id="ARBA00009437"/>
    </source>
</evidence>
<dbReference type="Pfam" id="PF03466">
    <property type="entry name" value="LysR_substrate"/>
    <property type="match status" value="1"/>
</dbReference>
<feature type="domain" description="HTH lysR-type" evidence="5">
    <location>
        <begin position="2"/>
        <end position="59"/>
    </location>
</feature>
<accession>A0A5J5KVJ4</accession>
<evidence type="ECO:0000256" key="2">
    <source>
        <dbReference type="ARBA" id="ARBA00023015"/>
    </source>
</evidence>
<dbReference type="OrthoDB" id="3673085at2"/>
<dbReference type="AlphaFoldDB" id="A0A5J5KVJ4"/>
<name>A0A5J5KVJ4_9MICC</name>
<dbReference type="InterPro" id="IPR036390">
    <property type="entry name" value="WH_DNA-bd_sf"/>
</dbReference>
<dbReference type="SUPFAM" id="SSF46785">
    <property type="entry name" value="Winged helix' DNA-binding domain"/>
    <property type="match status" value="1"/>
</dbReference>
<dbReference type="CDD" id="cd08423">
    <property type="entry name" value="PBP2_LTTR_like_6"/>
    <property type="match status" value="1"/>
</dbReference>
<dbReference type="InterPro" id="IPR005119">
    <property type="entry name" value="LysR_subst-bd"/>
</dbReference>
<dbReference type="Pfam" id="PF00126">
    <property type="entry name" value="HTH_1"/>
    <property type="match status" value="1"/>
</dbReference>
<protein>
    <submittedName>
        <fullName evidence="6">LysR family transcriptional regulator</fullName>
    </submittedName>
</protein>
<keyword evidence="2" id="KW-0805">Transcription regulation</keyword>
<dbReference type="PROSITE" id="PS50931">
    <property type="entry name" value="HTH_LYSR"/>
    <property type="match status" value="1"/>
</dbReference>
<keyword evidence="3" id="KW-0238">DNA-binding</keyword>
<dbReference type="RefSeq" id="WP_158034351.1">
    <property type="nucleotide sequence ID" value="NZ_ML708621.1"/>
</dbReference>
<dbReference type="GO" id="GO:0003677">
    <property type="term" value="F:DNA binding"/>
    <property type="evidence" value="ECO:0007669"/>
    <property type="project" value="UniProtKB-KW"/>
</dbReference>
<evidence type="ECO:0000313" key="6">
    <source>
        <dbReference type="EMBL" id="KAA9393709.1"/>
    </source>
</evidence>
<dbReference type="FunFam" id="1.10.10.10:FF:000001">
    <property type="entry name" value="LysR family transcriptional regulator"/>
    <property type="match status" value="1"/>
</dbReference>
<dbReference type="Gene3D" id="1.10.10.10">
    <property type="entry name" value="Winged helix-like DNA-binding domain superfamily/Winged helix DNA-binding domain"/>
    <property type="match status" value="1"/>
</dbReference>